<dbReference type="GO" id="GO:0016787">
    <property type="term" value="F:hydrolase activity"/>
    <property type="evidence" value="ECO:0007669"/>
    <property type="project" value="UniProtKB-KW"/>
</dbReference>
<name>A0A545AFF7_9ACTN</name>
<dbReference type="Gene3D" id="3.40.50.1820">
    <property type="entry name" value="alpha/beta hydrolase"/>
    <property type="match status" value="1"/>
</dbReference>
<dbReference type="AlphaFoldDB" id="A0A545AFF7"/>
<dbReference type="InParanoid" id="A0A545AFF7"/>
<keyword evidence="2" id="KW-1133">Transmembrane helix</keyword>
<keyword evidence="2" id="KW-0472">Membrane</keyword>
<proteinExistence type="predicted"/>
<dbReference type="InterPro" id="IPR029058">
    <property type="entry name" value="AB_hydrolase_fold"/>
</dbReference>
<feature type="transmembrane region" description="Helical" evidence="2">
    <location>
        <begin position="30"/>
        <end position="49"/>
    </location>
</feature>
<dbReference type="PANTHER" id="PTHR48081">
    <property type="entry name" value="AB HYDROLASE SUPERFAMILY PROTEIN C4A8.06C"/>
    <property type="match status" value="1"/>
</dbReference>
<dbReference type="Pfam" id="PF20434">
    <property type="entry name" value="BD-FAE"/>
    <property type="match status" value="1"/>
</dbReference>
<dbReference type="OrthoDB" id="9803828at2"/>
<protein>
    <submittedName>
        <fullName evidence="4">Alpha/beta hydrolase</fullName>
    </submittedName>
</protein>
<keyword evidence="2" id="KW-0812">Transmembrane</keyword>
<sequence length="315" mass="33705">MINELPFLALYLLIAESLLAAAQGDLFTPGGLVGLAVAVLTAAGLVVLIRRALATGAALQVTTPIPWAHVLLAPFAVRRRGVRRIGDLAYGDAGRRNRLDVYCGPTPGPVFVYFHGGGFRIGHKRKEGRALLYALAARGWVCVSANYRFTGYPDAHVDAKRVIAWVREHIAEYGGDAGTIVVSGSSAGGHLASMLALTPNDPTFQPGFEDADTSVSAVVGFYGYYGRVAGPGSSPLDHLTEAPPFLFLHGDLDASTLIEDTREFAAKLRAVSSQPVILAELPGAQHTFDLFFSARYVRIIEAVAAFARLPYDRAR</sequence>
<keyword evidence="1 4" id="KW-0378">Hydrolase</keyword>
<evidence type="ECO:0000259" key="3">
    <source>
        <dbReference type="Pfam" id="PF20434"/>
    </source>
</evidence>
<dbReference type="InterPro" id="IPR049492">
    <property type="entry name" value="BD-FAE-like_dom"/>
</dbReference>
<dbReference type="EMBL" id="VIRS01000049">
    <property type="protein sequence ID" value="TQS40049.1"/>
    <property type="molecule type" value="Genomic_DNA"/>
</dbReference>
<keyword evidence="5" id="KW-1185">Reference proteome</keyword>
<dbReference type="InterPro" id="IPR050300">
    <property type="entry name" value="GDXG_lipolytic_enzyme"/>
</dbReference>
<feature type="domain" description="BD-FAE-like" evidence="3">
    <location>
        <begin position="106"/>
        <end position="223"/>
    </location>
</feature>
<evidence type="ECO:0000313" key="5">
    <source>
        <dbReference type="Proteomes" id="UP000317982"/>
    </source>
</evidence>
<organism evidence="4 5">
    <name type="scientific">Cryptosporangium phraense</name>
    <dbReference type="NCBI Taxonomy" id="2593070"/>
    <lineage>
        <taxon>Bacteria</taxon>
        <taxon>Bacillati</taxon>
        <taxon>Actinomycetota</taxon>
        <taxon>Actinomycetes</taxon>
        <taxon>Cryptosporangiales</taxon>
        <taxon>Cryptosporangiaceae</taxon>
        <taxon>Cryptosporangium</taxon>
    </lineage>
</organism>
<dbReference type="SUPFAM" id="SSF53474">
    <property type="entry name" value="alpha/beta-Hydrolases"/>
    <property type="match status" value="1"/>
</dbReference>
<accession>A0A545AFF7</accession>
<evidence type="ECO:0000313" key="4">
    <source>
        <dbReference type="EMBL" id="TQS40049.1"/>
    </source>
</evidence>
<evidence type="ECO:0000256" key="2">
    <source>
        <dbReference type="SAM" id="Phobius"/>
    </source>
</evidence>
<evidence type="ECO:0000256" key="1">
    <source>
        <dbReference type="ARBA" id="ARBA00022801"/>
    </source>
</evidence>
<reference evidence="4 5" key="1">
    <citation type="submission" date="2019-07" db="EMBL/GenBank/DDBJ databases">
        <title>Cryptosporangium phraense sp. nov., isolated from plant litter.</title>
        <authorList>
            <person name="Suriyachadkun C."/>
        </authorList>
    </citation>
    <scope>NUCLEOTIDE SEQUENCE [LARGE SCALE GENOMIC DNA]</scope>
    <source>
        <strain evidence="4 5">A-T 5661</strain>
    </source>
</reference>
<comment type="caution">
    <text evidence="4">The sequence shown here is derived from an EMBL/GenBank/DDBJ whole genome shotgun (WGS) entry which is preliminary data.</text>
</comment>
<dbReference type="PANTHER" id="PTHR48081:SF33">
    <property type="entry name" value="KYNURENINE FORMAMIDASE"/>
    <property type="match status" value="1"/>
</dbReference>
<gene>
    <name evidence="4" type="ORF">FL583_37055</name>
</gene>
<dbReference type="Proteomes" id="UP000317982">
    <property type="component" value="Unassembled WGS sequence"/>
</dbReference>